<reference evidence="1" key="1">
    <citation type="journal article" date="2020" name="mSystems">
        <title>Genome- and Community-Level Interaction Insights into Carbon Utilization and Element Cycling Functions of Hydrothermarchaeota in Hydrothermal Sediment.</title>
        <authorList>
            <person name="Zhou Z."/>
            <person name="Liu Y."/>
            <person name="Xu W."/>
            <person name="Pan J."/>
            <person name="Luo Z.H."/>
            <person name="Li M."/>
        </authorList>
    </citation>
    <scope>NUCLEOTIDE SEQUENCE [LARGE SCALE GENOMIC DNA]</scope>
    <source>
        <strain evidence="1">SpSt-648</strain>
    </source>
</reference>
<proteinExistence type="predicted"/>
<organism evidence="1">
    <name type="scientific">Staphylothermus marinus</name>
    <dbReference type="NCBI Taxonomy" id="2280"/>
    <lineage>
        <taxon>Archaea</taxon>
        <taxon>Thermoproteota</taxon>
        <taxon>Thermoprotei</taxon>
        <taxon>Desulfurococcales</taxon>
        <taxon>Desulfurococcaceae</taxon>
        <taxon>Staphylothermus</taxon>
    </lineage>
</organism>
<gene>
    <name evidence="1" type="ORF">ENU20_01515</name>
</gene>
<dbReference type="EMBL" id="DTBP01000013">
    <property type="protein sequence ID" value="HGQ73742.1"/>
    <property type="molecule type" value="Genomic_DNA"/>
</dbReference>
<sequence>MSIVKEFNNFNELIKSIDESITATRQQLAEFLRRLEDIKVKSEQDRKLKELLKRLTGEEIAAAGKVVDLKDVKLFINPDSMQEAKILEEIVDKLNRSLQVLQSVRKLLEPLMGLEIEAKITVLYSEGVPTSILIKFVG</sequence>
<accession>A0A7C4JLL1</accession>
<comment type="caution">
    <text evidence="1">The sequence shown here is derived from an EMBL/GenBank/DDBJ whole genome shotgun (WGS) entry which is preliminary data.</text>
</comment>
<evidence type="ECO:0000313" key="1">
    <source>
        <dbReference type="EMBL" id="HGQ73742.1"/>
    </source>
</evidence>
<name>A0A7C4JLL1_STAMA</name>
<dbReference type="AlphaFoldDB" id="A0A7C4JLL1"/>
<protein>
    <submittedName>
        <fullName evidence="1">Uncharacterized protein</fullName>
    </submittedName>
</protein>